<dbReference type="PANTHER" id="PTHR45348">
    <property type="entry name" value="HYPOTHETICAL OXIDOREDUCTASE (EUROFUNG)"/>
    <property type="match status" value="1"/>
</dbReference>
<evidence type="ECO:0000313" key="4">
    <source>
        <dbReference type="EMBL" id="KAK1762120.1"/>
    </source>
</evidence>
<keyword evidence="5" id="KW-1185">Reference proteome</keyword>
<dbReference type="SUPFAM" id="SSF50129">
    <property type="entry name" value="GroES-like"/>
    <property type="match status" value="1"/>
</dbReference>
<keyword evidence="2" id="KW-0560">Oxidoreductase</keyword>
<reference evidence="4" key="1">
    <citation type="submission" date="2023-06" db="EMBL/GenBank/DDBJ databases">
        <title>Genome-scale phylogeny and comparative genomics of the fungal order Sordariales.</title>
        <authorList>
            <consortium name="Lawrence Berkeley National Laboratory"/>
            <person name="Hensen N."/>
            <person name="Bonometti L."/>
            <person name="Westerberg I."/>
            <person name="Brannstrom I.O."/>
            <person name="Guillou S."/>
            <person name="Cros-Aarteil S."/>
            <person name="Calhoun S."/>
            <person name="Haridas S."/>
            <person name="Kuo A."/>
            <person name="Mondo S."/>
            <person name="Pangilinan J."/>
            <person name="Riley R."/>
            <person name="Labutti K."/>
            <person name="Andreopoulos B."/>
            <person name="Lipzen A."/>
            <person name="Chen C."/>
            <person name="Yanf M."/>
            <person name="Daum C."/>
            <person name="Ng V."/>
            <person name="Clum A."/>
            <person name="Steindorff A."/>
            <person name="Ohm R."/>
            <person name="Martin F."/>
            <person name="Silar P."/>
            <person name="Natvig D."/>
            <person name="Lalanne C."/>
            <person name="Gautier V."/>
            <person name="Ament-Velasquez S.L."/>
            <person name="Kruys A."/>
            <person name="Hutchinson M.I."/>
            <person name="Powell A.J."/>
            <person name="Barry K."/>
            <person name="Miller A.N."/>
            <person name="Grigoriev I.V."/>
            <person name="Debuchy R."/>
            <person name="Gladieux P."/>
            <person name="Thoren M.H."/>
            <person name="Johannesson H."/>
        </authorList>
    </citation>
    <scope>NUCLEOTIDE SEQUENCE</scope>
    <source>
        <strain evidence="4">8032-3</strain>
    </source>
</reference>
<comment type="similarity">
    <text evidence="1">Belongs to the zinc-containing alcohol dehydrogenase family.</text>
</comment>
<dbReference type="GO" id="GO:0016651">
    <property type="term" value="F:oxidoreductase activity, acting on NAD(P)H"/>
    <property type="evidence" value="ECO:0007669"/>
    <property type="project" value="InterPro"/>
</dbReference>
<sequence length="346" mass="36408">MKEALIAPGPKVQIVDSPIPEPNDDQVRIKVVVSGSNPKDWKVPEWQNTVINQGDDIAGVVDKVGANVTEFKPGDRVAAFHEMMSPHGSYAEYAIAWAHTTFHIPKTTSFEEASTIPLAAMTSAIALYNHLGLPEPWRPADPGADPTPLIIYGAGSAVGAFAIQLARRSGIHPLICVAGRSSAHIETLIDRSRGDIIVDYRGDTDADSGKGVVVKRLREALGGRTSLHALDAVSDAGSHANLVAVLGKGARVARVLAPRAGDDASGVEVSQTFVGSVHKDTKDFGFVSFRLFGRGLAEGWFAGHPTEVVPGGLGGVQTALDNLKAGKASAVKYVFRIADTEGVAGK</sequence>
<protein>
    <submittedName>
        <fullName evidence="4">Chaperonin 10-like protein</fullName>
    </submittedName>
</protein>
<dbReference type="InterPro" id="IPR020843">
    <property type="entry name" value="ER"/>
</dbReference>
<comment type="caution">
    <text evidence="4">The sequence shown here is derived from an EMBL/GenBank/DDBJ whole genome shotgun (WGS) entry which is preliminary data.</text>
</comment>
<dbReference type="Pfam" id="PF08240">
    <property type="entry name" value="ADH_N"/>
    <property type="match status" value="1"/>
</dbReference>
<dbReference type="InterPro" id="IPR011032">
    <property type="entry name" value="GroES-like_sf"/>
</dbReference>
<dbReference type="Gene3D" id="3.90.180.10">
    <property type="entry name" value="Medium-chain alcohol dehydrogenases, catalytic domain"/>
    <property type="match status" value="1"/>
</dbReference>
<evidence type="ECO:0000259" key="3">
    <source>
        <dbReference type="SMART" id="SM00829"/>
    </source>
</evidence>
<evidence type="ECO:0000256" key="2">
    <source>
        <dbReference type="ARBA" id="ARBA00023002"/>
    </source>
</evidence>
<gene>
    <name evidence="4" type="ORF">QBC33DRAFT_293470</name>
</gene>
<organism evidence="4 5">
    <name type="scientific">Phialemonium atrogriseum</name>
    <dbReference type="NCBI Taxonomy" id="1093897"/>
    <lineage>
        <taxon>Eukaryota</taxon>
        <taxon>Fungi</taxon>
        <taxon>Dikarya</taxon>
        <taxon>Ascomycota</taxon>
        <taxon>Pezizomycotina</taxon>
        <taxon>Sordariomycetes</taxon>
        <taxon>Sordariomycetidae</taxon>
        <taxon>Cephalothecales</taxon>
        <taxon>Cephalothecaceae</taxon>
        <taxon>Phialemonium</taxon>
    </lineage>
</organism>
<dbReference type="GeneID" id="85306545"/>
<name>A0AAJ0FIH7_9PEZI</name>
<dbReference type="SUPFAM" id="SSF51735">
    <property type="entry name" value="NAD(P)-binding Rossmann-fold domains"/>
    <property type="match status" value="1"/>
</dbReference>
<dbReference type="RefSeq" id="XP_060278333.1">
    <property type="nucleotide sequence ID" value="XM_060423358.1"/>
</dbReference>
<accession>A0AAJ0FIH7</accession>
<dbReference type="Proteomes" id="UP001244011">
    <property type="component" value="Unassembled WGS sequence"/>
</dbReference>
<dbReference type="PANTHER" id="PTHR45348:SF5">
    <property type="entry name" value="OXIDOREDUCTASE, PUTATIVE (AFU_ORTHOLOGUE AFUA_8G01420)-RELATED"/>
    <property type="match status" value="1"/>
</dbReference>
<feature type="domain" description="Enoyl reductase (ER)" evidence="3">
    <location>
        <begin position="9"/>
        <end position="331"/>
    </location>
</feature>
<dbReference type="SMART" id="SM00829">
    <property type="entry name" value="PKS_ER"/>
    <property type="match status" value="1"/>
</dbReference>
<dbReference type="EMBL" id="MU839043">
    <property type="protein sequence ID" value="KAK1762120.1"/>
    <property type="molecule type" value="Genomic_DNA"/>
</dbReference>
<dbReference type="InterPro" id="IPR036291">
    <property type="entry name" value="NAD(P)-bd_dom_sf"/>
</dbReference>
<dbReference type="InterPro" id="IPR013154">
    <property type="entry name" value="ADH-like_N"/>
</dbReference>
<dbReference type="AlphaFoldDB" id="A0AAJ0FIH7"/>
<evidence type="ECO:0000256" key="1">
    <source>
        <dbReference type="ARBA" id="ARBA00008072"/>
    </source>
</evidence>
<evidence type="ECO:0000313" key="5">
    <source>
        <dbReference type="Proteomes" id="UP001244011"/>
    </source>
</evidence>
<dbReference type="CDD" id="cd08249">
    <property type="entry name" value="enoyl_reductase_like"/>
    <property type="match status" value="1"/>
</dbReference>
<proteinExistence type="inferred from homology"/>
<dbReference type="InterPro" id="IPR047122">
    <property type="entry name" value="Trans-enoyl_RdTase-like"/>
</dbReference>
<dbReference type="Gene3D" id="3.40.50.720">
    <property type="entry name" value="NAD(P)-binding Rossmann-like Domain"/>
    <property type="match status" value="1"/>
</dbReference>